<accession>A0A2L2TMW0</accession>
<evidence type="ECO:0000313" key="2">
    <source>
        <dbReference type="Proteomes" id="UP000245910"/>
    </source>
</evidence>
<dbReference type="Proteomes" id="UP000245910">
    <property type="component" value="Chromosome I"/>
</dbReference>
<dbReference type="EMBL" id="LN649229">
    <property type="protein sequence ID" value="CEI64636.1"/>
    <property type="molecule type" value="Genomic_DNA"/>
</dbReference>
<protein>
    <submittedName>
        <fullName evidence="1">Uncharacterized protein</fullName>
    </submittedName>
</protein>
<proteinExistence type="predicted"/>
<organism evidence="1 2">
    <name type="scientific">Fusarium venenatum</name>
    <dbReference type="NCBI Taxonomy" id="56646"/>
    <lineage>
        <taxon>Eukaryota</taxon>
        <taxon>Fungi</taxon>
        <taxon>Dikarya</taxon>
        <taxon>Ascomycota</taxon>
        <taxon>Pezizomycotina</taxon>
        <taxon>Sordariomycetes</taxon>
        <taxon>Hypocreomycetidae</taxon>
        <taxon>Hypocreales</taxon>
        <taxon>Nectriaceae</taxon>
        <taxon>Fusarium</taxon>
    </lineage>
</organism>
<reference evidence="2" key="1">
    <citation type="submission" date="2014-10" db="EMBL/GenBank/DDBJ databases">
        <authorList>
            <person name="King R."/>
        </authorList>
    </citation>
    <scope>NUCLEOTIDE SEQUENCE [LARGE SCALE GENOMIC DNA]</scope>
    <source>
        <strain evidence="2">A3/5</strain>
    </source>
</reference>
<dbReference type="AlphaFoldDB" id="A0A2L2TMW0"/>
<keyword evidence="2" id="KW-1185">Reference proteome</keyword>
<evidence type="ECO:0000313" key="1">
    <source>
        <dbReference type="EMBL" id="CEI64636.1"/>
    </source>
</evidence>
<sequence>MRLVLSDRCRKYDISFPFSTVSVRVNGLSRSS</sequence>
<name>A0A2L2TMW0_9HYPO</name>